<evidence type="ECO:0000313" key="12">
    <source>
        <dbReference type="Proteomes" id="UP000015105"/>
    </source>
</evidence>
<dbReference type="SMART" id="SM00575">
    <property type="entry name" value="ZnF_PMZ"/>
    <property type="match status" value="1"/>
</dbReference>
<dbReference type="InterPro" id="IPR006564">
    <property type="entry name" value="Znf_PMZ"/>
</dbReference>
<dbReference type="Gramene" id="AET3Gv20309200.4">
    <property type="protein sequence ID" value="AET3Gv20309200.4"/>
    <property type="gene ID" value="AET3Gv20309200"/>
</dbReference>
<dbReference type="Pfam" id="PF10551">
    <property type="entry name" value="MULE"/>
    <property type="match status" value="1"/>
</dbReference>
<dbReference type="SUPFAM" id="SSF57756">
    <property type="entry name" value="Retrovirus zinc finger-like domains"/>
    <property type="match status" value="1"/>
</dbReference>
<evidence type="ECO:0000313" key="11">
    <source>
        <dbReference type="EnsemblPlants" id="AET3Gv20309200.4"/>
    </source>
</evidence>
<keyword evidence="4" id="KW-0862">Zinc</keyword>
<dbReference type="InterPro" id="IPR036875">
    <property type="entry name" value="Znf_CCHC_sf"/>
</dbReference>
<keyword evidence="1" id="KW-0815">Transposition</keyword>
<dbReference type="InterPro" id="IPR001207">
    <property type="entry name" value="Transposase_mutator"/>
</dbReference>
<feature type="compositionally biased region" description="Basic residues" evidence="8">
    <location>
        <begin position="587"/>
        <end position="602"/>
    </location>
</feature>
<dbReference type="InterPro" id="IPR018289">
    <property type="entry name" value="MULE_transposase_dom"/>
</dbReference>
<dbReference type="KEGG" id="ats:109736306"/>
<feature type="compositionally biased region" description="Basic residues" evidence="8">
    <location>
        <begin position="468"/>
        <end position="481"/>
    </location>
</feature>
<dbReference type="GeneID" id="109736306"/>
<evidence type="ECO:0008006" key="13">
    <source>
        <dbReference type="Google" id="ProtNLM"/>
    </source>
</evidence>
<accession>A0A453EDN6</accession>
<dbReference type="Proteomes" id="UP000015105">
    <property type="component" value="Chromosome 3D"/>
</dbReference>
<dbReference type="STRING" id="200361.A0A453EDN6"/>
<keyword evidence="6" id="KW-0233">DNA recombination</keyword>
<protein>
    <recommendedName>
        <fullName evidence="13">SWIM-type domain-containing protein</fullName>
    </recommendedName>
</protein>
<dbReference type="AlphaFoldDB" id="A0A453EDN6"/>
<evidence type="ECO:0000256" key="1">
    <source>
        <dbReference type="ARBA" id="ARBA00022578"/>
    </source>
</evidence>
<evidence type="ECO:0000256" key="8">
    <source>
        <dbReference type="SAM" id="MobiDB-lite"/>
    </source>
</evidence>
<dbReference type="PANTHER" id="PTHR31973">
    <property type="entry name" value="POLYPROTEIN, PUTATIVE-RELATED"/>
    <property type="match status" value="1"/>
</dbReference>
<keyword evidence="12" id="KW-1185">Reference proteome</keyword>
<evidence type="ECO:0000259" key="10">
    <source>
        <dbReference type="PROSITE" id="PS50966"/>
    </source>
</evidence>
<name>A0A453EDN6_AEGTS</name>
<feature type="domain" description="CCHC-type" evidence="9">
    <location>
        <begin position="496"/>
        <end position="512"/>
    </location>
</feature>
<evidence type="ECO:0000256" key="3">
    <source>
        <dbReference type="ARBA" id="ARBA00022771"/>
    </source>
</evidence>
<dbReference type="OMA" id="WAEQREC"/>
<reference evidence="12" key="2">
    <citation type="journal article" date="2017" name="Nat. Plants">
        <title>The Aegilops tauschii genome reveals multiple impacts of transposons.</title>
        <authorList>
            <person name="Zhao G."/>
            <person name="Zou C."/>
            <person name="Li K."/>
            <person name="Wang K."/>
            <person name="Li T."/>
            <person name="Gao L."/>
            <person name="Zhang X."/>
            <person name="Wang H."/>
            <person name="Yang Z."/>
            <person name="Liu X."/>
            <person name="Jiang W."/>
            <person name="Mao L."/>
            <person name="Kong X."/>
            <person name="Jiao Y."/>
            <person name="Jia J."/>
        </authorList>
    </citation>
    <scope>NUCLEOTIDE SEQUENCE [LARGE SCALE GENOMIC DNA]</scope>
    <source>
        <strain evidence="12">cv. AL8/78</strain>
    </source>
</reference>
<reference evidence="11" key="5">
    <citation type="journal article" date="2021" name="G3 (Bethesda)">
        <title>Aegilops tauschii genome assembly Aet v5.0 features greater sequence contiguity and improved annotation.</title>
        <authorList>
            <person name="Wang L."/>
            <person name="Zhu T."/>
            <person name="Rodriguez J.C."/>
            <person name="Deal K.R."/>
            <person name="Dubcovsky J."/>
            <person name="McGuire P.E."/>
            <person name="Lux T."/>
            <person name="Spannagl M."/>
            <person name="Mayer K.F.X."/>
            <person name="Baldrich P."/>
            <person name="Meyers B.C."/>
            <person name="Huo N."/>
            <person name="Gu Y.Q."/>
            <person name="Zhou H."/>
            <person name="Devos K.M."/>
            <person name="Bennetzen J.L."/>
            <person name="Unver T."/>
            <person name="Budak H."/>
            <person name="Gulick P.J."/>
            <person name="Galiba G."/>
            <person name="Kalapos B."/>
            <person name="Nelson D.R."/>
            <person name="Li P."/>
            <person name="You F.M."/>
            <person name="Luo M.C."/>
            <person name="Dvorak J."/>
        </authorList>
    </citation>
    <scope>NUCLEOTIDE SEQUENCE [LARGE SCALE GENOMIC DNA]</scope>
    <source>
        <strain evidence="11">cv. AL8/78</strain>
    </source>
</reference>
<evidence type="ECO:0000256" key="5">
    <source>
        <dbReference type="ARBA" id="ARBA00023125"/>
    </source>
</evidence>
<evidence type="ECO:0000256" key="2">
    <source>
        <dbReference type="ARBA" id="ARBA00022723"/>
    </source>
</evidence>
<dbReference type="PANTHER" id="PTHR31973:SF195">
    <property type="entry name" value="MUDR FAMILY TRANSPOSASE"/>
    <property type="match status" value="1"/>
</dbReference>
<keyword evidence="3 7" id="KW-0863">Zinc-finger</keyword>
<feature type="domain" description="SWIM-type" evidence="10">
    <location>
        <begin position="377"/>
        <end position="415"/>
    </location>
</feature>
<proteinExistence type="predicted"/>
<dbReference type="GO" id="GO:0008270">
    <property type="term" value="F:zinc ion binding"/>
    <property type="evidence" value="ECO:0007669"/>
    <property type="project" value="UniProtKB-KW"/>
</dbReference>
<keyword evidence="5" id="KW-0238">DNA-binding</keyword>
<feature type="compositionally biased region" description="Basic and acidic residues" evidence="8">
    <location>
        <begin position="499"/>
        <end position="508"/>
    </location>
</feature>
<dbReference type="GO" id="GO:0003677">
    <property type="term" value="F:DNA binding"/>
    <property type="evidence" value="ECO:0007669"/>
    <property type="project" value="UniProtKB-KW"/>
</dbReference>
<evidence type="ECO:0000256" key="4">
    <source>
        <dbReference type="ARBA" id="ARBA00022833"/>
    </source>
</evidence>
<reference evidence="11" key="4">
    <citation type="submission" date="2019-03" db="UniProtKB">
        <authorList>
            <consortium name="EnsemblPlants"/>
        </authorList>
    </citation>
    <scope>IDENTIFICATION</scope>
</reference>
<dbReference type="PROSITE" id="PS01007">
    <property type="entry name" value="TRANSPOSASE_MUTATOR"/>
    <property type="match status" value="1"/>
</dbReference>
<reference evidence="12" key="1">
    <citation type="journal article" date="2014" name="Science">
        <title>Ancient hybridizations among the ancestral genomes of bread wheat.</title>
        <authorList>
            <consortium name="International Wheat Genome Sequencing Consortium,"/>
            <person name="Marcussen T."/>
            <person name="Sandve S.R."/>
            <person name="Heier L."/>
            <person name="Spannagl M."/>
            <person name="Pfeifer M."/>
            <person name="Jakobsen K.S."/>
            <person name="Wulff B.B."/>
            <person name="Steuernagel B."/>
            <person name="Mayer K.F."/>
            <person name="Olsen O.A."/>
        </authorList>
    </citation>
    <scope>NUCLEOTIDE SEQUENCE [LARGE SCALE GENOMIC DNA]</scope>
    <source>
        <strain evidence="12">cv. AL8/78</strain>
    </source>
</reference>
<dbReference type="PROSITE" id="PS50158">
    <property type="entry name" value="ZF_CCHC"/>
    <property type="match status" value="1"/>
</dbReference>
<sequence length="602" mass="68468">MVVKHQMEHICSSTSGKVTSMTSQSWVADKAVAMLKKDPTVVAVKILKDLQDEHHVTLNYHTVWKGKQKAATGLYGSWEESFRMLYNYKAEIELRSSGSIVEIDTTTHEGEVHFSKLFIAFKPCIDGFVNGCRPYISIDSTHLNGKWNGQLAIVTALDGHNWMFPVAYGFIESENGDNWAWFMNQVKKAIGDPPVLVVCTDACKGLENAVKKVFPQAEQRECFRHMWHNFQKYFHGDVFGRLWPAARAYRPEEYQHHMAKVFDASEKVYPYLRDYHNLLWMWCMFNPAIKCDYINNNLAECFNAWVRDIKDLPIVQLADKIREMIMELFRKRRMIGERFTGIILPFVIHQLNAKTRGLGHLKAKASADWSGEVKNAYKEDERHVVKTLTHECTCLQWQHTGKPCDHALAFINVLQARNFVNMEDYVHEYYSVSRFRAAYEGVIEPLTDKNQWPHVDTGFVLRPPIPIGKKKGAGRTRKQRIKSWWEGGSRKGSLNKCRKCGEVGHREAGCPQNGTNKRKSRGKKNPSPWFDVSVSNAVPSTPTKSNNDATCSGPGAVTRSQAAAQASPGPVTRSQAATPPPKPPAKEKKKKMTPKRKKLSDL</sequence>
<dbReference type="EnsemblPlants" id="AET3Gv20309200.4">
    <property type="protein sequence ID" value="AET3Gv20309200.4"/>
    <property type="gene ID" value="AET3Gv20309200"/>
</dbReference>
<keyword evidence="2" id="KW-0479">Metal-binding</keyword>
<organism evidence="11 12">
    <name type="scientific">Aegilops tauschii subsp. strangulata</name>
    <name type="common">Goatgrass</name>
    <dbReference type="NCBI Taxonomy" id="200361"/>
    <lineage>
        <taxon>Eukaryota</taxon>
        <taxon>Viridiplantae</taxon>
        <taxon>Streptophyta</taxon>
        <taxon>Embryophyta</taxon>
        <taxon>Tracheophyta</taxon>
        <taxon>Spermatophyta</taxon>
        <taxon>Magnoliopsida</taxon>
        <taxon>Liliopsida</taxon>
        <taxon>Poales</taxon>
        <taxon>Poaceae</taxon>
        <taxon>BOP clade</taxon>
        <taxon>Pooideae</taxon>
        <taxon>Triticodae</taxon>
        <taxon>Triticeae</taxon>
        <taxon>Triticinae</taxon>
        <taxon>Aegilops</taxon>
    </lineage>
</organism>
<dbReference type="GO" id="GO:0006313">
    <property type="term" value="P:DNA transposition"/>
    <property type="evidence" value="ECO:0007669"/>
    <property type="project" value="InterPro"/>
</dbReference>
<dbReference type="RefSeq" id="XP_040259523.1">
    <property type="nucleotide sequence ID" value="XM_040403589.3"/>
</dbReference>
<feature type="compositionally biased region" description="Polar residues" evidence="8">
    <location>
        <begin position="533"/>
        <end position="550"/>
    </location>
</feature>
<dbReference type="OrthoDB" id="687700at2759"/>
<dbReference type="PROSITE" id="PS50966">
    <property type="entry name" value="ZF_SWIM"/>
    <property type="match status" value="1"/>
</dbReference>
<evidence type="ECO:0000256" key="7">
    <source>
        <dbReference type="PROSITE-ProRule" id="PRU00047"/>
    </source>
</evidence>
<evidence type="ECO:0000256" key="6">
    <source>
        <dbReference type="ARBA" id="ARBA00023172"/>
    </source>
</evidence>
<feature type="region of interest" description="Disordered" evidence="8">
    <location>
        <begin position="466"/>
        <end position="602"/>
    </location>
</feature>
<evidence type="ECO:0000259" key="9">
    <source>
        <dbReference type="PROSITE" id="PS50158"/>
    </source>
</evidence>
<dbReference type="InterPro" id="IPR007527">
    <property type="entry name" value="Znf_SWIM"/>
</dbReference>
<reference evidence="11" key="3">
    <citation type="journal article" date="2017" name="Nature">
        <title>Genome sequence of the progenitor of the wheat D genome Aegilops tauschii.</title>
        <authorList>
            <person name="Luo M.C."/>
            <person name="Gu Y.Q."/>
            <person name="Puiu D."/>
            <person name="Wang H."/>
            <person name="Twardziok S.O."/>
            <person name="Deal K.R."/>
            <person name="Huo N."/>
            <person name="Zhu T."/>
            <person name="Wang L."/>
            <person name="Wang Y."/>
            <person name="McGuire P.E."/>
            <person name="Liu S."/>
            <person name="Long H."/>
            <person name="Ramasamy R.K."/>
            <person name="Rodriguez J.C."/>
            <person name="Van S.L."/>
            <person name="Yuan L."/>
            <person name="Wang Z."/>
            <person name="Xia Z."/>
            <person name="Xiao L."/>
            <person name="Anderson O.D."/>
            <person name="Ouyang S."/>
            <person name="Liang Y."/>
            <person name="Zimin A.V."/>
            <person name="Pertea G."/>
            <person name="Qi P."/>
            <person name="Bennetzen J.L."/>
            <person name="Dai X."/>
            <person name="Dawson M.W."/>
            <person name="Muller H.G."/>
            <person name="Kugler K."/>
            <person name="Rivarola-Duarte L."/>
            <person name="Spannagl M."/>
            <person name="Mayer K.F.X."/>
            <person name="Lu F.H."/>
            <person name="Bevan M.W."/>
            <person name="Leroy P."/>
            <person name="Li P."/>
            <person name="You F.M."/>
            <person name="Sun Q."/>
            <person name="Liu Z."/>
            <person name="Lyons E."/>
            <person name="Wicker T."/>
            <person name="Salzberg S.L."/>
            <person name="Devos K.M."/>
            <person name="Dvorak J."/>
        </authorList>
    </citation>
    <scope>NUCLEOTIDE SEQUENCE [LARGE SCALE GENOMIC DNA]</scope>
    <source>
        <strain evidence="11">cv. AL8/78</strain>
    </source>
</reference>
<dbReference type="GO" id="GO:0004803">
    <property type="term" value="F:transposase activity"/>
    <property type="evidence" value="ECO:0007669"/>
    <property type="project" value="InterPro"/>
</dbReference>
<dbReference type="InterPro" id="IPR001878">
    <property type="entry name" value="Znf_CCHC"/>
</dbReference>
<dbReference type="Pfam" id="PF04434">
    <property type="entry name" value="SWIM"/>
    <property type="match status" value="1"/>
</dbReference>